<evidence type="ECO:0000256" key="3">
    <source>
        <dbReference type="ARBA" id="ARBA00022692"/>
    </source>
</evidence>
<sequence>MVVRNISVLVYNRPGVLACVSQLFTLFETNIDKITIGHGGSPGISRIQIEVSIEDDKLEMVISQMAKLSDVLQVGMAKTGAQTRSFWIVAYSLFITIFGINVASPLYSIYRTEWQLTSGMITLLFAAYVFSVIPGLFIFLQLAERFGKRKILVFGLMAALSGAVCSTLANDISILIMARILQGLAVGTFICVSSSTLNELERNRNWQTSSLVTAFAVTAGSSLGPFMAGILAQFAPMPTKLPYIVYGGLVILGMIGMSTVQVSYRKAHRVRFHGLNIPKTIRLHAYTAAATSFIAWGVVSLFLSVIPSYLNEWAGKFNFILSGGMIASIFALSTFSQFLFKRLSVMKMMAVGILLLSLGLMGVAATLQHMSIVLLITSAICVGLGHGPLYAGSLVSISTEVADDIRGDIISLFYLFSYTGIAFPVILLGYSAEQIGIETSVFLFALVIEAGALLSLLLWHKTKTEKDGGRMR</sequence>
<dbReference type="Pfam" id="PF22629">
    <property type="entry name" value="ACT_AHAS_ss"/>
    <property type="match status" value="1"/>
</dbReference>
<feature type="transmembrane region" description="Helical" evidence="6">
    <location>
        <begin position="151"/>
        <end position="169"/>
    </location>
</feature>
<feature type="transmembrane region" description="Helical" evidence="6">
    <location>
        <begin position="209"/>
        <end position="231"/>
    </location>
</feature>
<dbReference type="GO" id="GO:0022857">
    <property type="term" value="F:transmembrane transporter activity"/>
    <property type="evidence" value="ECO:0007669"/>
    <property type="project" value="InterPro"/>
</dbReference>
<feature type="transmembrane region" description="Helical" evidence="6">
    <location>
        <begin position="116"/>
        <end position="139"/>
    </location>
</feature>
<evidence type="ECO:0000313" key="10">
    <source>
        <dbReference type="Proteomes" id="UP000282529"/>
    </source>
</evidence>
<dbReference type="RefSeq" id="WP_124693992.1">
    <property type="nucleotide sequence ID" value="NZ_JBHUFE010000016.1"/>
</dbReference>
<organism evidence="9 10">
    <name type="scientific">Paenibacillus rhizophilus</name>
    <dbReference type="NCBI Taxonomy" id="1850366"/>
    <lineage>
        <taxon>Bacteria</taxon>
        <taxon>Bacillati</taxon>
        <taxon>Bacillota</taxon>
        <taxon>Bacilli</taxon>
        <taxon>Bacillales</taxon>
        <taxon>Paenibacillaceae</taxon>
        <taxon>Paenibacillus</taxon>
    </lineage>
</organism>
<dbReference type="PROSITE" id="PS51671">
    <property type="entry name" value="ACT"/>
    <property type="match status" value="1"/>
</dbReference>
<feature type="transmembrane region" description="Helical" evidence="6">
    <location>
        <begin position="86"/>
        <end position="110"/>
    </location>
</feature>
<name>A0A3N9PAS6_9BACL</name>
<dbReference type="InterPro" id="IPR002912">
    <property type="entry name" value="ACT_dom"/>
</dbReference>
<dbReference type="SUPFAM" id="SSF103473">
    <property type="entry name" value="MFS general substrate transporter"/>
    <property type="match status" value="1"/>
</dbReference>
<dbReference type="PROSITE" id="PS50850">
    <property type="entry name" value="MFS"/>
    <property type="match status" value="1"/>
</dbReference>
<dbReference type="InterPro" id="IPR020846">
    <property type="entry name" value="MFS_dom"/>
</dbReference>
<feature type="transmembrane region" description="Helical" evidence="6">
    <location>
        <begin position="409"/>
        <end position="430"/>
    </location>
</feature>
<feature type="transmembrane region" description="Helical" evidence="6">
    <location>
        <begin position="317"/>
        <end position="336"/>
    </location>
</feature>
<keyword evidence="5 6" id="KW-0472">Membrane</keyword>
<keyword evidence="4 6" id="KW-1133">Transmembrane helix</keyword>
<evidence type="ECO:0000256" key="2">
    <source>
        <dbReference type="ARBA" id="ARBA00022448"/>
    </source>
</evidence>
<reference evidence="9 10" key="1">
    <citation type="submission" date="2018-11" db="EMBL/GenBank/DDBJ databases">
        <title>Genome sequence of strain 7197.</title>
        <authorList>
            <person name="Gao J."/>
            <person name="Sun J."/>
        </authorList>
    </citation>
    <scope>NUCLEOTIDE SEQUENCE [LARGE SCALE GENOMIC DNA]</scope>
    <source>
        <strain evidence="9 10">7197</strain>
    </source>
</reference>
<evidence type="ECO:0000259" key="7">
    <source>
        <dbReference type="PROSITE" id="PS50850"/>
    </source>
</evidence>
<dbReference type="Gene3D" id="3.30.70.260">
    <property type="match status" value="1"/>
</dbReference>
<accession>A0A3N9PAS6</accession>
<feature type="transmembrane region" description="Helical" evidence="6">
    <location>
        <begin position="348"/>
        <end position="367"/>
    </location>
</feature>
<dbReference type="AlphaFoldDB" id="A0A3N9PAS6"/>
<dbReference type="PANTHER" id="PTHR23521">
    <property type="entry name" value="TRANSPORTER MFS SUPERFAMILY"/>
    <property type="match status" value="1"/>
</dbReference>
<comment type="caution">
    <text evidence="9">The sequence shown here is derived from an EMBL/GenBank/DDBJ whole genome shotgun (WGS) entry which is preliminary data.</text>
</comment>
<dbReference type="Proteomes" id="UP000282529">
    <property type="component" value="Unassembled WGS sequence"/>
</dbReference>
<dbReference type="Pfam" id="PF07690">
    <property type="entry name" value="MFS_1"/>
    <property type="match status" value="1"/>
</dbReference>
<keyword evidence="10" id="KW-1185">Reference proteome</keyword>
<protein>
    <submittedName>
        <fullName evidence="9">MFS transporter</fullName>
    </submittedName>
</protein>
<feature type="transmembrane region" description="Helical" evidence="6">
    <location>
        <begin position="373"/>
        <end position="397"/>
    </location>
</feature>
<dbReference type="SUPFAM" id="SSF55021">
    <property type="entry name" value="ACT-like"/>
    <property type="match status" value="1"/>
</dbReference>
<evidence type="ECO:0000256" key="5">
    <source>
        <dbReference type="ARBA" id="ARBA00023136"/>
    </source>
</evidence>
<feature type="domain" description="Major facilitator superfamily (MFS) profile" evidence="7">
    <location>
        <begin position="85"/>
        <end position="463"/>
    </location>
</feature>
<feature type="transmembrane region" description="Helical" evidence="6">
    <location>
        <begin position="175"/>
        <end position="197"/>
    </location>
</feature>
<evidence type="ECO:0000259" key="8">
    <source>
        <dbReference type="PROSITE" id="PS51671"/>
    </source>
</evidence>
<keyword evidence="3 6" id="KW-0812">Transmembrane</keyword>
<evidence type="ECO:0000256" key="4">
    <source>
        <dbReference type="ARBA" id="ARBA00022989"/>
    </source>
</evidence>
<dbReference type="EMBL" id="RQPI01000001">
    <property type="protein sequence ID" value="RQW13348.1"/>
    <property type="molecule type" value="Genomic_DNA"/>
</dbReference>
<dbReference type="OrthoDB" id="9793283at2"/>
<gene>
    <name evidence="9" type="ORF">EH198_02640</name>
</gene>
<dbReference type="Gene3D" id="1.20.1250.20">
    <property type="entry name" value="MFS general substrate transporter like domains"/>
    <property type="match status" value="2"/>
</dbReference>
<comment type="subcellular location">
    <subcellularLocation>
        <location evidence="1">Cell membrane</location>
        <topology evidence="1">Multi-pass membrane protein</topology>
    </subcellularLocation>
</comment>
<evidence type="ECO:0000313" key="9">
    <source>
        <dbReference type="EMBL" id="RQW13348.1"/>
    </source>
</evidence>
<feature type="domain" description="ACT" evidence="8">
    <location>
        <begin position="5"/>
        <end position="76"/>
    </location>
</feature>
<dbReference type="InterPro" id="IPR036259">
    <property type="entry name" value="MFS_trans_sf"/>
</dbReference>
<dbReference type="InterPro" id="IPR045865">
    <property type="entry name" value="ACT-like_dom_sf"/>
</dbReference>
<dbReference type="InterPro" id="IPR054480">
    <property type="entry name" value="AHAS_small-like_ACT"/>
</dbReference>
<feature type="transmembrane region" description="Helical" evidence="6">
    <location>
        <begin position="243"/>
        <end position="264"/>
    </location>
</feature>
<feature type="transmembrane region" description="Helical" evidence="6">
    <location>
        <begin position="442"/>
        <end position="460"/>
    </location>
</feature>
<evidence type="ECO:0000256" key="6">
    <source>
        <dbReference type="SAM" id="Phobius"/>
    </source>
</evidence>
<dbReference type="PANTHER" id="PTHR23521:SF2">
    <property type="entry name" value="TRANSPORTER MFS SUPERFAMILY"/>
    <property type="match status" value="1"/>
</dbReference>
<proteinExistence type="predicted"/>
<evidence type="ECO:0000256" key="1">
    <source>
        <dbReference type="ARBA" id="ARBA00004651"/>
    </source>
</evidence>
<feature type="transmembrane region" description="Helical" evidence="6">
    <location>
        <begin position="285"/>
        <end position="305"/>
    </location>
</feature>
<keyword evidence="2" id="KW-0813">Transport</keyword>
<dbReference type="GO" id="GO:0005886">
    <property type="term" value="C:plasma membrane"/>
    <property type="evidence" value="ECO:0007669"/>
    <property type="project" value="UniProtKB-SubCell"/>
</dbReference>
<dbReference type="InterPro" id="IPR011701">
    <property type="entry name" value="MFS"/>
</dbReference>